<dbReference type="EMBL" id="CP034304">
    <property type="protein sequence ID" value="QHH13397.1"/>
    <property type="molecule type" value="Genomic_DNA"/>
</dbReference>
<evidence type="ECO:0000313" key="3">
    <source>
        <dbReference type="Proteomes" id="UP000464718"/>
    </source>
</evidence>
<reference evidence="1" key="3">
    <citation type="submission" date="2019-12" db="EMBL/GenBank/DDBJ databases">
        <authorList>
            <consortium name="NCBI Pathogen Detection Project"/>
        </authorList>
    </citation>
    <scope>NUCLEOTIDE SEQUENCE</scope>
    <source>
        <strain evidence="1">1930</strain>
    </source>
</reference>
<dbReference type="AlphaFoldDB" id="A0A7Z2MZP9"/>
<organism evidence="1">
    <name type="scientific">Vibrio parahaemolyticus</name>
    <dbReference type="NCBI Taxonomy" id="670"/>
    <lineage>
        <taxon>Bacteria</taxon>
        <taxon>Pseudomonadati</taxon>
        <taxon>Pseudomonadota</taxon>
        <taxon>Gammaproteobacteria</taxon>
        <taxon>Vibrionales</taxon>
        <taxon>Vibrionaceae</taxon>
        <taxon>Vibrio</taxon>
    </lineage>
</organism>
<keyword evidence="2" id="KW-0614">Plasmid</keyword>
<evidence type="ECO:0000313" key="2">
    <source>
        <dbReference type="EMBL" id="QHH13397.1"/>
    </source>
</evidence>
<sequence>MKKIEAIKTGLFFYDDGESNLSLRENFESQVYCSFDDMMFDLYLLSKNEDFKFALAHETESHFPRRTPEERQALLVKKVHAQRRYQDHLEKGGTELQLSGMLADFDKKKARH</sequence>
<accession>A0A7Z2MZP9</accession>
<geneLocation type="plasmid" evidence="3">
    <name>pvpsd2016-5</name>
</geneLocation>
<dbReference type="Proteomes" id="UP000464718">
    <property type="component" value="Plasmid pvpsd2016-5"/>
</dbReference>
<dbReference type="Proteomes" id="UP000856022">
    <property type="component" value="Unassembled WGS sequence"/>
</dbReference>
<dbReference type="EMBL" id="DACQKT010000028">
    <property type="protein sequence ID" value="HAS6680182.1"/>
    <property type="molecule type" value="Genomic_DNA"/>
</dbReference>
<proteinExistence type="predicted"/>
<dbReference type="RefSeq" id="WP_025818808.1">
    <property type="nucleotide sequence ID" value="NZ_CP020036.1"/>
</dbReference>
<protein>
    <submittedName>
        <fullName evidence="1">Uncharacterized protein</fullName>
    </submittedName>
</protein>
<reference evidence="2 3" key="2">
    <citation type="submission" date="2018-12" db="EMBL/GenBank/DDBJ databases">
        <title>Genomic insights into the evolutionary origins and pathogenicity of five Vibrio parahaemolyticus strains isolated from the shrimp with acute hepatopancreatic necrosis disease (AHPND).</title>
        <authorList>
            <person name="Yang Q."/>
            <person name="Dong X."/>
            <person name="Xie G."/>
            <person name="Fu S."/>
            <person name="Zou P."/>
            <person name="Sun J."/>
            <person name="Wang Y."/>
            <person name="Huang J."/>
        </authorList>
    </citation>
    <scope>NUCLEOTIDE SEQUENCE [LARGE SCALE GENOMIC DNA]</scope>
    <source>
        <strain evidence="2 3">20160303005-1</strain>
        <plasmid evidence="2">pVPSD2016-5</plasmid>
        <plasmid evidence="3">pvpsd2016-5</plasmid>
    </source>
</reference>
<reference evidence="1" key="1">
    <citation type="journal article" date="2018" name="Genome Biol.">
        <title>SKESA: strategic k-mer extension for scrupulous assemblies.</title>
        <authorList>
            <person name="Souvorov A."/>
            <person name="Agarwala R."/>
            <person name="Lipman D.J."/>
        </authorList>
    </citation>
    <scope>NUCLEOTIDE SEQUENCE</scope>
    <source>
        <strain evidence="1">1930</strain>
    </source>
</reference>
<gene>
    <name evidence="2" type="ORF">EHC69_29500</name>
    <name evidence="1" type="ORF">I7278_25725</name>
</gene>
<geneLocation type="plasmid" evidence="2">
    <name>pVPSD2016-5</name>
</geneLocation>
<evidence type="ECO:0000313" key="1">
    <source>
        <dbReference type="EMBL" id="HAS6680182.1"/>
    </source>
</evidence>
<name>A0A7Z2MZP9_VIBPH</name>